<sequence>MQSPIAILPDTTHSSALTTASEIASQRLQNIQDKDDGRPMSDLNCAPQSTIPVIPAQRWNPSIDFEKLPATQKRDGMVLGKCMSSDAVRLIIKQCMLSKKNATDDYSQYMLAAGWTICRNRKSTDVVNHHRISHRWRHRTCTPVSYLCQRPFDGHDARCSFARSSYHGLWAWFKGSRGQRAGMSELVGRDPGGCGTCLGYTAKARGDCRNSLVCLDTEGEVIALIFFSAHSPCSSKSQFF</sequence>
<dbReference type="EMBL" id="ML170254">
    <property type="protein sequence ID" value="TDL16001.1"/>
    <property type="molecule type" value="Genomic_DNA"/>
</dbReference>
<keyword evidence="2" id="KW-1185">Reference proteome</keyword>
<dbReference type="AlphaFoldDB" id="A0A4Y7PLY0"/>
<dbReference type="Proteomes" id="UP000294933">
    <property type="component" value="Unassembled WGS sequence"/>
</dbReference>
<dbReference type="VEuPathDB" id="FungiDB:BD410DRAFT_795804"/>
<evidence type="ECO:0000313" key="2">
    <source>
        <dbReference type="Proteomes" id="UP000294933"/>
    </source>
</evidence>
<reference evidence="1 2" key="1">
    <citation type="submission" date="2018-06" db="EMBL/GenBank/DDBJ databases">
        <title>A transcriptomic atlas of mushroom development highlights an independent origin of complex multicellularity.</title>
        <authorList>
            <consortium name="DOE Joint Genome Institute"/>
            <person name="Krizsan K."/>
            <person name="Almasi E."/>
            <person name="Merenyi Z."/>
            <person name="Sahu N."/>
            <person name="Viragh M."/>
            <person name="Koszo T."/>
            <person name="Mondo S."/>
            <person name="Kiss B."/>
            <person name="Balint B."/>
            <person name="Kues U."/>
            <person name="Barry K."/>
            <person name="Hegedus J.C."/>
            <person name="Henrissat B."/>
            <person name="Johnson J."/>
            <person name="Lipzen A."/>
            <person name="Ohm R."/>
            <person name="Nagy I."/>
            <person name="Pangilinan J."/>
            <person name="Yan J."/>
            <person name="Xiong Y."/>
            <person name="Grigoriev I.V."/>
            <person name="Hibbett D.S."/>
            <person name="Nagy L.G."/>
        </authorList>
    </citation>
    <scope>NUCLEOTIDE SEQUENCE [LARGE SCALE GENOMIC DNA]</scope>
    <source>
        <strain evidence="1 2">SZMC22713</strain>
    </source>
</reference>
<name>A0A4Y7PLY0_9AGAM</name>
<organism evidence="1 2">
    <name type="scientific">Rickenella mellea</name>
    <dbReference type="NCBI Taxonomy" id="50990"/>
    <lineage>
        <taxon>Eukaryota</taxon>
        <taxon>Fungi</taxon>
        <taxon>Dikarya</taxon>
        <taxon>Basidiomycota</taxon>
        <taxon>Agaricomycotina</taxon>
        <taxon>Agaricomycetes</taxon>
        <taxon>Hymenochaetales</taxon>
        <taxon>Rickenellaceae</taxon>
        <taxon>Rickenella</taxon>
    </lineage>
</organism>
<accession>A0A4Y7PLY0</accession>
<evidence type="ECO:0000313" key="1">
    <source>
        <dbReference type="EMBL" id="TDL16001.1"/>
    </source>
</evidence>
<proteinExistence type="predicted"/>
<protein>
    <submittedName>
        <fullName evidence="1">Uncharacterized protein</fullName>
    </submittedName>
</protein>
<gene>
    <name evidence="1" type="ORF">BD410DRAFT_795804</name>
</gene>